<keyword evidence="1" id="KW-0472">Membrane</keyword>
<evidence type="ECO:0000313" key="3">
    <source>
        <dbReference type="Proteomes" id="UP000321907"/>
    </source>
</evidence>
<sequence>MNKLFLWLVSLFNPVWRSIGADPKAIYLILKAKLLMDDRGGMMMGQRQKRKKGMEYMTFIFIGIFGLCLVGLFMITEHYATAVGLGFSMWVAFIGMMLITEMSENLFDQRDLYVLLSRPINDFTLSISRILHIAVFAGKFGLCLGLPTLVYLAVFAGAWPAFVYFLLSILTIVITMTGTLVFYLLLLRHVDSAKLKKIVGYFQIVATFFFFIAYQLPSLIGDVKVLQNIVVVGKPLGFTFPGLWLGGLYEAMTTTTASPLAYAQGLLALIAAGTGLWFYIRQSRGYADRLLQLRVAGAENAAEPQGTTSTSGSKSPVRDFLAGWLTRPNQERVSFRFHWNVMLRDMGFKQRTYPSLVYLPVILVITIFRDAFMGEEEFSLGDGMMLMLLYFLLWILLIPLGQTKYSENYRSSWIFEATANPYPNRIYYGQFMAVLGMFYLPMALLIYTAVLIYWGPSHWIDILLAMGTTLLFTLVYNQTDKDAPFSRSKEDAKFGNIGPFLLVAFLGSIFGFGHWALQLFPYVLMAATVVVWCVLLGWIWYLRRDTNGGAAAGTW</sequence>
<dbReference type="OrthoDB" id="2659138at2"/>
<evidence type="ECO:0008006" key="4">
    <source>
        <dbReference type="Google" id="ProtNLM"/>
    </source>
</evidence>
<dbReference type="Proteomes" id="UP000321907">
    <property type="component" value="Unassembled WGS sequence"/>
</dbReference>
<feature type="transmembrane region" description="Helical" evidence="1">
    <location>
        <begin position="162"/>
        <end position="186"/>
    </location>
</feature>
<feature type="transmembrane region" description="Helical" evidence="1">
    <location>
        <begin position="198"/>
        <end position="216"/>
    </location>
</feature>
<reference evidence="2 3" key="1">
    <citation type="submission" date="2019-08" db="EMBL/GenBank/DDBJ databases">
        <title>Lewinella sp. strain SSH13 Genome sequencing and assembly.</title>
        <authorList>
            <person name="Kim I."/>
        </authorList>
    </citation>
    <scope>NUCLEOTIDE SEQUENCE [LARGE SCALE GENOMIC DNA]</scope>
    <source>
        <strain evidence="2 3">SSH13</strain>
    </source>
</reference>
<feature type="transmembrane region" description="Helical" evidence="1">
    <location>
        <begin position="459"/>
        <end position="476"/>
    </location>
</feature>
<organism evidence="2 3">
    <name type="scientific">Neolewinella aurantiaca</name>
    <dbReference type="NCBI Taxonomy" id="2602767"/>
    <lineage>
        <taxon>Bacteria</taxon>
        <taxon>Pseudomonadati</taxon>
        <taxon>Bacteroidota</taxon>
        <taxon>Saprospiria</taxon>
        <taxon>Saprospirales</taxon>
        <taxon>Lewinellaceae</taxon>
        <taxon>Neolewinella</taxon>
    </lineage>
</organism>
<feature type="transmembrane region" description="Helical" evidence="1">
    <location>
        <begin position="56"/>
        <end position="75"/>
    </location>
</feature>
<accession>A0A5C7G1C1</accession>
<keyword evidence="3" id="KW-1185">Reference proteome</keyword>
<feature type="transmembrane region" description="Helical" evidence="1">
    <location>
        <begin position="130"/>
        <end position="156"/>
    </location>
</feature>
<evidence type="ECO:0000313" key="2">
    <source>
        <dbReference type="EMBL" id="TXF91652.1"/>
    </source>
</evidence>
<feature type="transmembrane region" description="Helical" evidence="1">
    <location>
        <begin position="497"/>
        <end position="516"/>
    </location>
</feature>
<feature type="transmembrane region" description="Helical" evidence="1">
    <location>
        <begin position="352"/>
        <end position="372"/>
    </location>
</feature>
<keyword evidence="1" id="KW-1133">Transmembrane helix</keyword>
<protein>
    <recommendedName>
        <fullName evidence="4">ABC-2 type transport system permease protein</fullName>
    </recommendedName>
</protein>
<feature type="transmembrane region" description="Helical" evidence="1">
    <location>
        <begin position="384"/>
        <end position="401"/>
    </location>
</feature>
<proteinExistence type="predicted"/>
<feature type="transmembrane region" description="Helical" evidence="1">
    <location>
        <begin position="431"/>
        <end position="453"/>
    </location>
</feature>
<dbReference type="AlphaFoldDB" id="A0A5C7G1C1"/>
<feature type="transmembrane region" description="Helical" evidence="1">
    <location>
        <begin position="261"/>
        <end position="280"/>
    </location>
</feature>
<gene>
    <name evidence="2" type="ORF">FUA23_00270</name>
</gene>
<dbReference type="EMBL" id="VOXD01000001">
    <property type="protein sequence ID" value="TXF91652.1"/>
    <property type="molecule type" value="Genomic_DNA"/>
</dbReference>
<name>A0A5C7G1C1_9BACT</name>
<feature type="transmembrane region" description="Helical" evidence="1">
    <location>
        <begin position="81"/>
        <end position="100"/>
    </location>
</feature>
<feature type="transmembrane region" description="Helical" evidence="1">
    <location>
        <begin position="522"/>
        <end position="542"/>
    </location>
</feature>
<comment type="caution">
    <text evidence="2">The sequence shown here is derived from an EMBL/GenBank/DDBJ whole genome shotgun (WGS) entry which is preliminary data.</text>
</comment>
<dbReference type="RefSeq" id="WP_147928693.1">
    <property type="nucleotide sequence ID" value="NZ_VOXD01000001.1"/>
</dbReference>
<evidence type="ECO:0000256" key="1">
    <source>
        <dbReference type="SAM" id="Phobius"/>
    </source>
</evidence>
<keyword evidence="1" id="KW-0812">Transmembrane</keyword>